<dbReference type="GO" id="GO:0008982">
    <property type="term" value="F:protein-N(PI)-phosphohistidine-sugar phosphotransferase activity"/>
    <property type="evidence" value="ECO:0007669"/>
    <property type="project" value="InterPro"/>
</dbReference>
<dbReference type="PROSITE" id="PS51094">
    <property type="entry name" value="PTS_EIIA_TYPE_2"/>
    <property type="match status" value="1"/>
</dbReference>
<dbReference type="InterPro" id="IPR002178">
    <property type="entry name" value="PTS_EIIA_type-2_dom"/>
</dbReference>
<evidence type="ECO:0000256" key="5">
    <source>
        <dbReference type="ARBA" id="ARBA00022679"/>
    </source>
</evidence>
<evidence type="ECO:0000313" key="8">
    <source>
        <dbReference type="EMBL" id="AOY76571.1"/>
    </source>
</evidence>
<evidence type="ECO:0000256" key="1">
    <source>
        <dbReference type="ARBA" id="ARBA00004496"/>
    </source>
</evidence>
<evidence type="ECO:0000259" key="7">
    <source>
        <dbReference type="PROSITE" id="PS51094"/>
    </source>
</evidence>
<dbReference type="Gene3D" id="3.40.930.10">
    <property type="entry name" value="Mannitol-specific EII, Chain A"/>
    <property type="match status" value="1"/>
</dbReference>
<accession>A0AAC9RMH2</accession>
<dbReference type="NCBIfam" id="TIGR00848">
    <property type="entry name" value="fruA"/>
    <property type="match status" value="1"/>
</dbReference>
<evidence type="ECO:0000313" key="10">
    <source>
        <dbReference type="Proteomes" id="UP000177894"/>
    </source>
</evidence>
<feature type="domain" description="PTS EIIA type-2" evidence="7">
    <location>
        <begin position="5"/>
        <end position="147"/>
    </location>
</feature>
<evidence type="ECO:0000256" key="6">
    <source>
        <dbReference type="ARBA" id="ARBA00022683"/>
    </source>
</evidence>
<evidence type="ECO:0000313" key="9">
    <source>
        <dbReference type="EMBL" id="ARE86990.1"/>
    </source>
</evidence>
<evidence type="ECO:0000256" key="3">
    <source>
        <dbReference type="ARBA" id="ARBA00022553"/>
    </source>
</evidence>
<dbReference type="PROSITE" id="PS00372">
    <property type="entry name" value="PTS_EIIA_TYPE_2_HIS"/>
    <property type="match status" value="1"/>
</dbReference>
<protein>
    <submittedName>
        <fullName evidence="8">PTS fructose transporter subunit IIA</fullName>
    </submittedName>
    <submittedName>
        <fullName evidence="9">PTS system fructose-specific EIIABC component</fullName>
    </submittedName>
</protein>
<dbReference type="FunFam" id="3.40.930.10:FF:000009">
    <property type="entry name" value="PTS system, fructose specific IIABC component"/>
    <property type="match status" value="1"/>
</dbReference>
<evidence type="ECO:0000256" key="4">
    <source>
        <dbReference type="ARBA" id="ARBA00022597"/>
    </source>
</evidence>
<dbReference type="GO" id="GO:0009401">
    <property type="term" value="P:phosphoenolpyruvate-dependent sugar phosphotransferase system"/>
    <property type="evidence" value="ECO:0007669"/>
    <property type="project" value="UniProtKB-KW"/>
</dbReference>
<dbReference type="EMBL" id="CP017603">
    <property type="protein sequence ID" value="AOY76571.1"/>
    <property type="molecule type" value="Genomic_DNA"/>
</dbReference>
<dbReference type="CDD" id="cd00211">
    <property type="entry name" value="PTS_IIA_fru"/>
    <property type="match status" value="1"/>
</dbReference>
<proteinExistence type="predicted"/>
<evidence type="ECO:0000256" key="2">
    <source>
        <dbReference type="ARBA" id="ARBA00022448"/>
    </source>
</evidence>
<dbReference type="Proteomes" id="UP000192478">
    <property type="component" value="Chromosome"/>
</dbReference>
<dbReference type="AlphaFoldDB" id="A0AAC9RMH2"/>
<dbReference type="GO" id="GO:0005737">
    <property type="term" value="C:cytoplasm"/>
    <property type="evidence" value="ECO:0007669"/>
    <property type="project" value="UniProtKB-SubCell"/>
</dbReference>
<dbReference type="PANTHER" id="PTHR47738">
    <property type="entry name" value="PTS SYSTEM FRUCTOSE-LIKE EIIA COMPONENT-RELATED"/>
    <property type="match status" value="1"/>
</dbReference>
<keyword evidence="2" id="KW-0813">Transport</keyword>
<comment type="subcellular location">
    <subcellularLocation>
        <location evidence="1">Cytoplasm</location>
    </subcellularLocation>
</comment>
<dbReference type="PANTHER" id="PTHR47738:SF2">
    <property type="entry name" value="PTS SYSTEM FRUCTOSE-LIKE EIIA COMPONENT"/>
    <property type="match status" value="1"/>
</dbReference>
<evidence type="ECO:0000313" key="11">
    <source>
        <dbReference type="Proteomes" id="UP000192478"/>
    </source>
</evidence>
<dbReference type="InterPro" id="IPR051541">
    <property type="entry name" value="PTS_SugarTrans_NitroReg"/>
</dbReference>
<keyword evidence="10" id="KW-1185">Reference proteome</keyword>
<keyword evidence="4" id="KW-0762">Sugar transport</keyword>
<sequence>MEIKDVLDEKLMILDIKSESKQEVVKELIEPLVREGIVRDKDLFFKTIMDREAQSTTGIGMGVAIPHGKSDTVTKPSIVFGKSKKGVDYEALDNEASYIFFLIAVPESSTNEHLKVLSQLSRKLMHEEIREKLMKAKEAKEVIEVFS</sequence>
<reference evidence="8 10" key="1">
    <citation type="submission" date="2016-10" db="EMBL/GenBank/DDBJ databases">
        <title>Complete Genome Sequence of Acetogen Clostridium formicoaceticum ATCC 27076.</title>
        <authorList>
            <person name="Bao T."/>
            <person name="Cheng C."/>
            <person name="Zhao J."/>
            <person name="Yang S.-T."/>
            <person name="Wang J."/>
            <person name="Wang M."/>
        </authorList>
    </citation>
    <scope>NUCLEOTIDE SEQUENCE [LARGE SCALE GENOMIC DNA]</scope>
    <source>
        <strain evidence="8 10">ATCC 27076</strain>
    </source>
</reference>
<reference evidence="9 11" key="2">
    <citation type="submission" date="2017-03" db="EMBL/GenBank/DDBJ databases">
        <title>Complete sequence of Clostridium formicaceticum DSM 92.</title>
        <authorList>
            <person name="Poehlein A."/>
            <person name="Karl M."/>
            <person name="Bengelsdorf F.R."/>
            <person name="Duerre P."/>
            <person name="Daniel R."/>
        </authorList>
    </citation>
    <scope>NUCLEOTIDE SEQUENCE [LARGE SCALE GENOMIC DNA]</scope>
    <source>
        <strain evidence="9 11">DSM 92</strain>
    </source>
</reference>
<organism evidence="9 11">
    <name type="scientific">Clostridium formicaceticum</name>
    <dbReference type="NCBI Taxonomy" id="1497"/>
    <lineage>
        <taxon>Bacteria</taxon>
        <taxon>Bacillati</taxon>
        <taxon>Bacillota</taxon>
        <taxon>Clostridia</taxon>
        <taxon>Eubacteriales</taxon>
        <taxon>Clostridiaceae</taxon>
        <taxon>Clostridium</taxon>
    </lineage>
</organism>
<dbReference type="KEGG" id="cfm:BJL90_12300"/>
<dbReference type="InterPro" id="IPR004715">
    <property type="entry name" value="PTS_IIA_fruc"/>
</dbReference>
<name>A0AAC9RMH2_9CLOT</name>
<dbReference type="SUPFAM" id="SSF55804">
    <property type="entry name" value="Phoshotransferase/anion transport protein"/>
    <property type="match status" value="1"/>
</dbReference>
<dbReference type="RefSeq" id="WP_070968351.1">
    <property type="nucleotide sequence ID" value="NZ_CP017603.1"/>
</dbReference>
<dbReference type="Proteomes" id="UP000177894">
    <property type="component" value="Chromosome"/>
</dbReference>
<keyword evidence="5" id="KW-0808">Transferase</keyword>
<dbReference type="Pfam" id="PF00359">
    <property type="entry name" value="PTS_EIIA_2"/>
    <property type="match status" value="1"/>
</dbReference>
<dbReference type="GO" id="GO:0016020">
    <property type="term" value="C:membrane"/>
    <property type="evidence" value="ECO:0007669"/>
    <property type="project" value="InterPro"/>
</dbReference>
<keyword evidence="6" id="KW-0598">Phosphotransferase system</keyword>
<dbReference type="InterPro" id="IPR016152">
    <property type="entry name" value="PTrfase/Anion_transptr"/>
</dbReference>
<gene>
    <name evidence="9" type="primary">fruA_1</name>
    <name evidence="8" type="ORF">BJL90_12300</name>
    <name evidence="9" type="ORF">CLFO_13750</name>
</gene>
<dbReference type="EMBL" id="CP020559">
    <property type="protein sequence ID" value="ARE86990.1"/>
    <property type="molecule type" value="Genomic_DNA"/>
</dbReference>
<keyword evidence="3" id="KW-0597">Phosphoprotein</keyword>